<dbReference type="EMBL" id="JBIUZV010000009">
    <property type="protein sequence ID" value="MFJ3047284.1"/>
    <property type="molecule type" value="Genomic_DNA"/>
</dbReference>
<protein>
    <submittedName>
        <fullName evidence="2">DUF3883 domain-containing protein</fullName>
    </submittedName>
</protein>
<dbReference type="RefSeq" id="WP_402701839.1">
    <property type="nucleotide sequence ID" value="NZ_JBIUZV010000009.1"/>
</dbReference>
<evidence type="ECO:0000313" key="3">
    <source>
        <dbReference type="Proteomes" id="UP001617427"/>
    </source>
</evidence>
<dbReference type="InterPro" id="IPR024975">
    <property type="entry name" value="NOV_C"/>
</dbReference>
<organism evidence="2 3">
    <name type="scientific">Herbaspirillum chlorophenolicum</name>
    <dbReference type="NCBI Taxonomy" id="211589"/>
    <lineage>
        <taxon>Bacteria</taxon>
        <taxon>Pseudomonadati</taxon>
        <taxon>Pseudomonadota</taxon>
        <taxon>Betaproteobacteria</taxon>
        <taxon>Burkholderiales</taxon>
        <taxon>Oxalobacteraceae</taxon>
        <taxon>Herbaspirillum</taxon>
    </lineage>
</organism>
<dbReference type="Proteomes" id="UP001617427">
    <property type="component" value="Unassembled WGS sequence"/>
</dbReference>
<gene>
    <name evidence="2" type="ORF">ACIPEN_15760</name>
</gene>
<evidence type="ECO:0000313" key="2">
    <source>
        <dbReference type="EMBL" id="MFJ3047284.1"/>
    </source>
</evidence>
<accession>A0ABW8F1W3</accession>
<sequence length="282" mass="32695">MANDWSDEEVRATIASYFDMLAREAHQQAYKKSDYNTELRQKLVNRSEGAIEWKHQNVSAVLENLGLPFINGYKPRHNVQSLLRQEIENYIRSNSKQIEEIVDAMEEMQEPHQQTFEGVLVDPPAASTINLNLDKTRSRFPLQIDYAARDESNRQLGRAGEQWVLEYEKKRLLDDGLPELVVQVDWVADRIGDGLGYDILSFDAADIKRFIEVKTTNGLHTSSFVISRSELDFSREAGPAFWLYRVFQYRKSPRLYILRGDLSKQLHMEPMSYRASFTKLIA</sequence>
<comment type="caution">
    <text evidence="2">The sequence shown here is derived from an EMBL/GenBank/DDBJ whole genome shotgun (WGS) entry which is preliminary data.</text>
</comment>
<dbReference type="Pfam" id="PF13020">
    <property type="entry name" value="NOV_C"/>
    <property type="match status" value="1"/>
</dbReference>
<proteinExistence type="predicted"/>
<evidence type="ECO:0000259" key="1">
    <source>
        <dbReference type="Pfam" id="PF13020"/>
    </source>
</evidence>
<keyword evidence="3" id="KW-1185">Reference proteome</keyword>
<reference evidence="2 3" key="1">
    <citation type="submission" date="2024-10" db="EMBL/GenBank/DDBJ databases">
        <title>The Natural Products Discovery Center: Release of the First 8490 Sequenced Strains for Exploring Actinobacteria Biosynthetic Diversity.</title>
        <authorList>
            <person name="Kalkreuter E."/>
            <person name="Kautsar S.A."/>
            <person name="Yang D."/>
            <person name="Bader C.D."/>
            <person name="Teijaro C.N."/>
            <person name="Fluegel L."/>
            <person name="Davis C.M."/>
            <person name="Simpson J.R."/>
            <person name="Lauterbach L."/>
            <person name="Steele A.D."/>
            <person name="Gui C."/>
            <person name="Meng S."/>
            <person name="Li G."/>
            <person name="Viehrig K."/>
            <person name="Ye F."/>
            <person name="Su P."/>
            <person name="Kiefer A.F."/>
            <person name="Nichols A."/>
            <person name="Cepeda A.J."/>
            <person name="Yan W."/>
            <person name="Fan B."/>
            <person name="Jiang Y."/>
            <person name="Adhikari A."/>
            <person name="Zheng C.-J."/>
            <person name="Schuster L."/>
            <person name="Cowan T.M."/>
            <person name="Smanski M.J."/>
            <person name="Chevrette M.G."/>
            <person name="De Carvalho L.P.S."/>
            <person name="Shen B."/>
        </authorList>
    </citation>
    <scope>NUCLEOTIDE SEQUENCE [LARGE SCALE GENOMIC DNA]</scope>
    <source>
        <strain evidence="2 3">NPDC087045</strain>
    </source>
</reference>
<name>A0ABW8F1W3_9BURK</name>
<feature type="domain" description="Protein NO VEIN C-terminal" evidence="1">
    <location>
        <begin position="160"/>
        <end position="257"/>
    </location>
</feature>